<name>A0A401ZU21_9CHLR</name>
<organism evidence="1 2">
    <name type="scientific">Tengunoibacter tsumagoiensis</name>
    <dbReference type="NCBI Taxonomy" id="2014871"/>
    <lineage>
        <taxon>Bacteria</taxon>
        <taxon>Bacillati</taxon>
        <taxon>Chloroflexota</taxon>
        <taxon>Ktedonobacteria</taxon>
        <taxon>Ktedonobacterales</taxon>
        <taxon>Dictyobacteraceae</taxon>
        <taxon>Tengunoibacter</taxon>
    </lineage>
</organism>
<protein>
    <submittedName>
        <fullName evidence="1">Uncharacterized protein</fullName>
    </submittedName>
</protein>
<sequence length="83" mass="9063">MVAPITFFPVFPLPISHGGAHRAEWGSEERGALPGMARDSAKMYIASTSHYQLDTMGLKFYTGLAITLCRSALVTIDTAFNKE</sequence>
<dbReference type="Proteomes" id="UP000287352">
    <property type="component" value="Unassembled WGS sequence"/>
</dbReference>
<comment type="caution">
    <text evidence="1">The sequence shown here is derived from an EMBL/GenBank/DDBJ whole genome shotgun (WGS) entry which is preliminary data.</text>
</comment>
<proteinExistence type="predicted"/>
<accession>A0A401ZU21</accession>
<reference evidence="2" key="1">
    <citation type="submission" date="2018-12" db="EMBL/GenBank/DDBJ databases">
        <title>Tengunoibacter tsumagoiensis gen. nov., sp. nov., Dictyobacter kobayashii sp. nov., D. alpinus sp. nov., and D. joshuensis sp. nov. and description of Dictyobacteraceae fam. nov. within the order Ktedonobacterales isolated from Tengu-no-mugimeshi.</title>
        <authorList>
            <person name="Wang C.M."/>
            <person name="Zheng Y."/>
            <person name="Sakai Y."/>
            <person name="Toyoda A."/>
            <person name="Minakuchi Y."/>
            <person name="Abe K."/>
            <person name="Yokota A."/>
            <person name="Yabe S."/>
        </authorList>
    </citation>
    <scope>NUCLEOTIDE SEQUENCE [LARGE SCALE GENOMIC DNA]</scope>
    <source>
        <strain evidence="2">Uno3</strain>
    </source>
</reference>
<evidence type="ECO:0000313" key="1">
    <source>
        <dbReference type="EMBL" id="GCE10395.1"/>
    </source>
</evidence>
<keyword evidence="2" id="KW-1185">Reference proteome</keyword>
<dbReference type="EMBL" id="BIFR01000001">
    <property type="protein sequence ID" value="GCE10395.1"/>
    <property type="molecule type" value="Genomic_DNA"/>
</dbReference>
<dbReference type="AlphaFoldDB" id="A0A401ZU21"/>
<evidence type="ECO:0000313" key="2">
    <source>
        <dbReference type="Proteomes" id="UP000287352"/>
    </source>
</evidence>
<gene>
    <name evidence="1" type="ORF">KTT_02540</name>
</gene>